<dbReference type="SUPFAM" id="SSF63825">
    <property type="entry name" value="YWTD domain"/>
    <property type="match status" value="1"/>
</dbReference>
<sequence length="389" mass="43522">MDKQKSWKKQEKILRRPHEIFGAPFAKAGITEESLAYNASNSFVAVLKKLRVTLLVSREYENLLITLSVPKNKLEQTFFHIPHPSGIAVDHKTHSVYVASTRNPNQIVEFKPQKEHVERTDERGVVDGRNILMPARAKYYGGMYYFHDLALIAGKLYANAVGMNGVVEVDMNSGTSDKLVWWPKSTEAKGGKPDTRANYIQLNSIAAGKSLSDSYFSASGAHIRSTKPRDATYPVDGEGVIFSGKTRTPIAHGLTRPHSLRYYKKRLFVDNSGYGEVGYIQEGKFHPVATLPGWTRGLCIIDDILFVGTSRILPRFRQYAPGVDHKKARSGIHAIDLKNMSSIGTIEFPHGNQIFAIEHIAQAVTEGFLYKTVKETTEKEQGAFFSYQV</sequence>
<evidence type="ECO:0000313" key="3">
    <source>
        <dbReference type="Proteomes" id="UP000178534"/>
    </source>
</evidence>
<reference evidence="2 3" key="1">
    <citation type="journal article" date="2016" name="Nat. Commun.">
        <title>Thousands of microbial genomes shed light on interconnected biogeochemical processes in an aquifer system.</title>
        <authorList>
            <person name="Anantharaman K."/>
            <person name="Brown C.T."/>
            <person name="Hug L.A."/>
            <person name="Sharon I."/>
            <person name="Castelle C.J."/>
            <person name="Probst A.J."/>
            <person name="Thomas B.C."/>
            <person name="Singh A."/>
            <person name="Wilkins M.J."/>
            <person name="Karaoz U."/>
            <person name="Brodie E.L."/>
            <person name="Williams K.H."/>
            <person name="Hubbard S.S."/>
            <person name="Banfield J.F."/>
        </authorList>
    </citation>
    <scope>NUCLEOTIDE SEQUENCE [LARGE SCALE GENOMIC DNA]</scope>
</reference>
<dbReference type="STRING" id="1798665.A2942_00305"/>
<evidence type="ECO:0000259" key="1">
    <source>
        <dbReference type="Pfam" id="PF16261"/>
    </source>
</evidence>
<organism evidence="2 3">
    <name type="scientific">Candidatus Lloydbacteria bacterium RIFCSPLOWO2_01_FULL_50_20</name>
    <dbReference type="NCBI Taxonomy" id="1798665"/>
    <lineage>
        <taxon>Bacteria</taxon>
        <taxon>Candidatus Lloydiibacteriota</taxon>
    </lineage>
</organism>
<dbReference type="EMBL" id="MHLP01000021">
    <property type="protein sequence ID" value="OGZ12540.1"/>
    <property type="molecule type" value="Genomic_DNA"/>
</dbReference>
<feature type="domain" description="Conserved hypothetical protein CHP03032" evidence="1">
    <location>
        <begin position="42"/>
        <end position="362"/>
    </location>
</feature>
<proteinExistence type="predicted"/>
<comment type="caution">
    <text evidence="2">The sequence shown here is derived from an EMBL/GenBank/DDBJ whole genome shotgun (WGS) entry which is preliminary data.</text>
</comment>
<gene>
    <name evidence="2" type="ORF">A2942_00305</name>
</gene>
<dbReference type="Proteomes" id="UP000178534">
    <property type="component" value="Unassembled WGS sequence"/>
</dbReference>
<dbReference type="AlphaFoldDB" id="A0A1G2DI43"/>
<dbReference type="InterPro" id="IPR017481">
    <property type="entry name" value="CHP03032"/>
</dbReference>
<accession>A0A1G2DI43</accession>
<name>A0A1G2DI43_9BACT</name>
<protein>
    <recommendedName>
        <fullName evidence="1">Conserved hypothetical protein CHP03032 domain-containing protein</fullName>
    </recommendedName>
</protein>
<evidence type="ECO:0000313" key="2">
    <source>
        <dbReference type="EMBL" id="OGZ12540.1"/>
    </source>
</evidence>
<dbReference type="Pfam" id="PF16261">
    <property type="entry name" value="DUF4915"/>
    <property type="match status" value="1"/>
</dbReference>